<feature type="region of interest" description="Disordered" evidence="1">
    <location>
        <begin position="226"/>
        <end position="315"/>
    </location>
</feature>
<keyword evidence="3" id="KW-1185">Reference proteome</keyword>
<evidence type="ECO:0000313" key="2">
    <source>
        <dbReference type="EMBL" id="CAB4023031.1"/>
    </source>
</evidence>
<proteinExistence type="predicted"/>
<feature type="compositionally biased region" description="Low complexity" evidence="1">
    <location>
        <begin position="89"/>
        <end position="112"/>
    </location>
</feature>
<name>A0A6S7K5D9_PARCT</name>
<comment type="caution">
    <text evidence="2">The sequence shown here is derived from an EMBL/GenBank/DDBJ whole genome shotgun (WGS) entry which is preliminary data.</text>
</comment>
<gene>
    <name evidence="2" type="ORF">PACLA_8A067713</name>
</gene>
<feature type="compositionally biased region" description="Pro residues" evidence="1">
    <location>
        <begin position="287"/>
        <end position="312"/>
    </location>
</feature>
<feature type="compositionally biased region" description="Polar residues" evidence="1">
    <location>
        <begin position="7"/>
        <end position="36"/>
    </location>
</feature>
<dbReference type="AlphaFoldDB" id="A0A6S7K5D9"/>
<protein>
    <submittedName>
        <fullName evidence="2">Uncharacterized protein</fullName>
    </submittedName>
</protein>
<feature type="region of interest" description="Disordered" evidence="1">
    <location>
        <begin position="82"/>
        <end position="112"/>
    </location>
</feature>
<feature type="compositionally biased region" description="Basic residues" evidence="1">
    <location>
        <begin position="273"/>
        <end position="283"/>
    </location>
</feature>
<sequence length="347" mass="38278">MSDTEFENNQFTKTLSNSPSTILTNPISILPQSTTPVNPPTGTPQSPNTIDTTPTSTQTSTLIVSPTAIPSTPKYTFTLTSPTTSQAITPQNPQNPQTHQTTNTSQAPITPTNTHHTTTIFNKLVELNHRKNDHQRQLTILNKHRTNHTAPAGLNINVQPWVQLSPKLKEAWDTGIRDCMSHLTNILHQHHSGESSKIDAQISSLSTDLNDNLPQGLSSTLIHIASTHKPPSNHKPPSKRKITPKPNTKNQSKRPKTTATTTPPTRNPEKQVFQKRPHNHQHRGPSPATPKPPLLVPPPPSNHAPPRPPMTTIPPLASIMHSSIKQQLKGKETQFPTIYNMFMKGKQ</sequence>
<evidence type="ECO:0000256" key="1">
    <source>
        <dbReference type="SAM" id="MobiDB-lite"/>
    </source>
</evidence>
<dbReference type="EMBL" id="CACRXK020012277">
    <property type="protein sequence ID" value="CAB4023031.1"/>
    <property type="molecule type" value="Genomic_DNA"/>
</dbReference>
<dbReference type="Proteomes" id="UP001152795">
    <property type="component" value="Unassembled WGS sequence"/>
</dbReference>
<organism evidence="2 3">
    <name type="scientific">Paramuricea clavata</name>
    <name type="common">Red gorgonian</name>
    <name type="synonym">Violescent sea-whip</name>
    <dbReference type="NCBI Taxonomy" id="317549"/>
    <lineage>
        <taxon>Eukaryota</taxon>
        <taxon>Metazoa</taxon>
        <taxon>Cnidaria</taxon>
        <taxon>Anthozoa</taxon>
        <taxon>Octocorallia</taxon>
        <taxon>Malacalcyonacea</taxon>
        <taxon>Plexauridae</taxon>
        <taxon>Paramuricea</taxon>
    </lineage>
</organism>
<reference evidence="2" key="1">
    <citation type="submission" date="2020-04" db="EMBL/GenBank/DDBJ databases">
        <authorList>
            <person name="Alioto T."/>
            <person name="Alioto T."/>
            <person name="Gomez Garrido J."/>
        </authorList>
    </citation>
    <scope>NUCLEOTIDE SEQUENCE</scope>
    <source>
        <strain evidence="2">A484AB</strain>
    </source>
</reference>
<feature type="compositionally biased region" description="Low complexity" evidence="1">
    <location>
        <begin position="46"/>
        <end position="61"/>
    </location>
</feature>
<accession>A0A6S7K5D9</accession>
<feature type="region of interest" description="Disordered" evidence="1">
    <location>
        <begin position="1"/>
        <end position="61"/>
    </location>
</feature>
<evidence type="ECO:0000313" key="3">
    <source>
        <dbReference type="Proteomes" id="UP001152795"/>
    </source>
</evidence>